<keyword evidence="10" id="KW-1185">Reference proteome</keyword>
<comment type="subcellular location">
    <subcellularLocation>
        <location evidence="1 7">Nucleus</location>
    </subcellularLocation>
</comment>
<evidence type="ECO:0000256" key="8">
    <source>
        <dbReference type="SAM" id="MobiDB-lite"/>
    </source>
</evidence>
<protein>
    <recommendedName>
        <fullName evidence="3 7">DNA replication regulator SLD2</fullName>
    </recommendedName>
</protein>
<dbReference type="GO" id="GO:0003697">
    <property type="term" value="F:single-stranded DNA binding"/>
    <property type="evidence" value="ECO:0007669"/>
    <property type="project" value="TreeGrafter"/>
</dbReference>
<gene>
    <name evidence="9" type="ORF">CYLTODRAFT_452851</name>
</gene>
<dbReference type="Proteomes" id="UP000054007">
    <property type="component" value="Unassembled WGS sequence"/>
</dbReference>
<proteinExistence type="inferred from homology"/>
<organism evidence="9 10">
    <name type="scientific">Cylindrobasidium torrendii FP15055 ss-10</name>
    <dbReference type="NCBI Taxonomy" id="1314674"/>
    <lineage>
        <taxon>Eukaryota</taxon>
        <taxon>Fungi</taxon>
        <taxon>Dikarya</taxon>
        <taxon>Basidiomycota</taxon>
        <taxon>Agaricomycotina</taxon>
        <taxon>Agaricomycetes</taxon>
        <taxon>Agaricomycetidae</taxon>
        <taxon>Agaricales</taxon>
        <taxon>Marasmiineae</taxon>
        <taxon>Physalacriaceae</taxon>
        <taxon>Cylindrobasidium</taxon>
    </lineage>
</organism>
<keyword evidence="6 7" id="KW-0131">Cell cycle</keyword>
<feature type="compositionally biased region" description="Acidic residues" evidence="8">
    <location>
        <begin position="455"/>
        <end position="465"/>
    </location>
</feature>
<dbReference type="InterPro" id="IPR021110">
    <property type="entry name" value="DNA_rep_checkpnt_protein"/>
</dbReference>
<dbReference type="GO" id="GO:0031261">
    <property type="term" value="C:DNA replication preinitiation complex"/>
    <property type="evidence" value="ECO:0007669"/>
    <property type="project" value="TreeGrafter"/>
</dbReference>
<dbReference type="PANTHER" id="PTHR28124:SF1">
    <property type="entry name" value="DNA REPLICATION REGULATOR SLD2"/>
    <property type="match status" value="1"/>
</dbReference>
<keyword evidence="5 7" id="KW-0539">Nucleus</keyword>
<dbReference type="GO" id="GO:1902977">
    <property type="term" value="P:mitotic DNA replication preinitiation complex assembly"/>
    <property type="evidence" value="ECO:0007669"/>
    <property type="project" value="TreeGrafter"/>
</dbReference>
<evidence type="ECO:0000256" key="3">
    <source>
        <dbReference type="ARBA" id="ARBA00018363"/>
    </source>
</evidence>
<comment type="similarity">
    <text evidence="2 7">Belongs to the SLD2 family.</text>
</comment>
<feature type="compositionally biased region" description="Polar residues" evidence="8">
    <location>
        <begin position="250"/>
        <end position="259"/>
    </location>
</feature>
<comment type="function">
    <text evidence="7">Has a role in the initiation of DNA replication. Required at S-phase checkpoint.</text>
</comment>
<evidence type="ECO:0000256" key="5">
    <source>
        <dbReference type="ARBA" id="ARBA00023242"/>
    </source>
</evidence>
<dbReference type="Pfam" id="PF11719">
    <property type="entry name" value="Drc1-Sld2"/>
    <property type="match status" value="1"/>
</dbReference>
<feature type="region of interest" description="Disordered" evidence="8">
    <location>
        <begin position="51"/>
        <end position="211"/>
    </location>
</feature>
<evidence type="ECO:0000256" key="1">
    <source>
        <dbReference type="ARBA" id="ARBA00004123"/>
    </source>
</evidence>
<feature type="compositionally biased region" description="Basic residues" evidence="8">
    <location>
        <begin position="321"/>
        <end position="332"/>
    </location>
</feature>
<feature type="region of interest" description="Disordered" evidence="8">
    <location>
        <begin position="455"/>
        <end position="475"/>
    </location>
</feature>
<dbReference type="CDD" id="cd22289">
    <property type="entry name" value="RecQL4_SLD2_NTD"/>
    <property type="match status" value="1"/>
</dbReference>
<reference evidence="9 10" key="1">
    <citation type="journal article" date="2015" name="Fungal Genet. Biol.">
        <title>Evolution of novel wood decay mechanisms in Agaricales revealed by the genome sequences of Fistulina hepatica and Cylindrobasidium torrendii.</title>
        <authorList>
            <person name="Floudas D."/>
            <person name="Held B.W."/>
            <person name="Riley R."/>
            <person name="Nagy L.G."/>
            <person name="Koehler G."/>
            <person name="Ransdell A.S."/>
            <person name="Younus H."/>
            <person name="Chow J."/>
            <person name="Chiniquy J."/>
            <person name="Lipzen A."/>
            <person name="Tritt A."/>
            <person name="Sun H."/>
            <person name="Haridas S."/>
            <person name="LaButti K."/>
            <person name="Ohm R.A."/>
            <person name="Kues U."/>
            <person name="Blanchette R.A."/>
            <person name="Grigoriev I.V."/>
            <person name="Minto R.E."/>
            <person name="Hibbett D.S."/>
        </authorList>
    </citation>
    <scope>NUCLEOTIDE SEQUENCE [LARGE SCALE GENOMIC DNA]</scope>
    <source>
        <strain evidence="9 10">FP15055 ss-10</strain>
    </source>
</reference>
<evidence type="ECO:0000256" key="2">
    <source>
        <dbReference type="ARBA" id="ARBA00007276"/>
    </source>
</evidence>
<keyword evidence="4 7" id="KW-0235">DNA replication</keyword>
<evidence type="ECO:0000256" key="6">
    <source>
        <dbReference type="ARBA" id="ARBA00023306"/>
    </source>
</evidence>
<evidence type="ECO:0000256" key="7">
    <source>
        <dbReference type="RuleBase" id="RU367067"/>
    </source>
</evidence>
<evidence type="ECO:0000313" key="10">
    <source>
        <dbReference type="Proteomes" id="UP000054007"/>
    </source>
</evidence>
<dbReference type="GO" id="GO:0000727">
    <property type="term" value="P:double-strand break repair via break-induced replication"/>
    <property type="evidence" value="ECO:0007669"/>
    <property type="project" value="TreeGrafter"/>
</dbReference>
<name>A0A0D7BG03_9AGAR</name>
<accession>A0A0D7BG03</accession>
<dbReference type="GO" id="GO:0006270">
    <property type="term" value="P:DNA replication initiation"/>
    <property type="evidence" value="ECO:0007669"/>
    <property type="project" value="UniProtKB-UniRule"/>
</dbReference>
<dbReference type="GO" id="GO:0003688">
    <property type="term" value="F:DNA replication origin binding"/>
    <property type="evidence" value="ECO:0007669"/>
    <property type="project" value="TreeGrafter"/>
</dbReference>
<sequence length="475" mass="52069">MSDAVALKKEIKAWEHEFKAKHGRGPKVPDIKANPVIENKYKELKRLSKAISSAPSIPTKRAAEPGPAPLNSFNPFSPQKERRTRNLELSPGKVEPIFNPFATPSRPKGRPSIFHSPDASPEPPSPTPRAKSQTLFTRSTTTPKLPSPISRARKRLRGEAVSPSPVKEKRRRLSSEPPPSPSVPSSVAGDDDDDLFSEVPASSSFIEDSPVKGSSFRLLFDESSNKDLKKKLFPSDTDTFSAPTIFGGSTARTTLSRTMSQRSSVDRDASSSQSSRKRAFSVDSDVVEDSDAPATDTLVLVPPSPPTAAESSKRIQGPYKGKGKVGDRKKAKVVAMQEDSEDEDMDSSRVRVVGHSIAQGSAHPRHDSDDDELIHLRSQRGRVENGDDSSVEDEHLEVDLPNQLKQVLAFSPDNSKAREKEERVIDGLLYGRRTEHYDASRGGEIWGIGEQDGAEIDDEEGDWEGEPVPWEVGEL</sequence>
<dbReference type="InterPro" id="IPR040203">
    <property type="entry name" value="Sld2"/>
</dbReference>
<dbReference type="EMBL" id="KN880489">
    <property type="protein sequence ID" value="KIY69135.1"/>
    <property type="molecule type" value="Genomic_DNA"/>
</dbReference>
<feature type="compositionally biased region" description="Polar residues" evidence="8">
    <location>
        <begin position="130"/>
        <end position="144"/>
    </location>
</feature>
<dbReference type="OrthoDB" id="8775810at2759"/>
<evidence type="ECO:0000313" key="9">
    <source>
        <dbReference type="EMBL" id="KIY69135.1"/>
    </source>
</evidence>
<dbReference type="PANTHER" id="PTHR28124">
    <property type="entry name" value="DNA REPLICATION REGULATOR SLD2"/>
    <property type="match status" value="1"/>
</dbReference>
<feature type="region of interest" description="Disordered" evidence="8">
    <location>
        <begin position="227"/>
        <end position="349"/>
    </location>
</feature>
<dbReference type="AlphaFoldDB" id="A0A0D7BG03"/>
<dbReference type="Gene3D" id="1.10.10.1460">
    <property type="match status" value="1"/>
</dbReference>
<evidence type="ECO:0000256" key="4">
    <source>
        <dbReference type="ARBA" id="ARBA00022705"/>
    </source>
</evidence>
<dbReference type="STRING" id="1314674.A0A0D7BG03"/>